<keyword evidence="3" id="KW-1185">Reference proteome</keyword>
<evidence type="ECO:0000256" key="1">
    <source>
        <dbReference type="SAM" id="MobiDB-lite"/>
    </source>
</evidence>
<reference evidence="2" key="1">
    <citation type="submission" date="2019-10" db="EMBL/GenBank/DDBJ databases">
        <authorList>
            <consortium name="DOE Joint Genome Institute"/>
            <person name="Kuo A."/>
            <person name="Miyauchi S."/>
            <person name="Kiss E."/>
            <person name="Drula E."/>
            <person name="Kohler A."/>
            <person name="Sanchez-Garcia M."/>
            <person name="Andreopoulos B."/>
            <person name="Barry K.W."/>
            <person name="Bonito G."/>
            <person name="Buee M."/>
            <person name="Carver A."/>
            <person name="Chen C."/>
            <person name="Cichocki N."/>
            <person name="Clum A."/>
            <person name="Culley D."/>
            <person name="Crous P.W."/>
            <person name="Fauchery L."/>
            <person name="Girlanda M."/>
            <person name="Hayes R."/>
            <person name="Keri Z."/>
            <person name="LaButti K."/>
            <person name="Lipzen A."/>
            <person name="Lombard V."/>
            <person name="Magnuson J."/>
            <person name="Maillard F."/>
            <person name="Morin E."/>
            <person name="Murat C."/>
            <person name="Nolan M."/>
            <person name="Ohm R."/>
            <person name="Pangilinan J."/>
            <person name="Pereira M."/>
            <person name="Perotto S."/>
            <person name="Peter M."/>
            <person name="Riley R."/>
            <person name="Sitrit Y."/>
            <person name="Stielow B."/>
            <person name="Szollosi G."/>
            <person name="Zifcakova L."/>
            <person name="Stursova M."/>
            <person name="Spatafora J.W."/>
            <person name="Tedersoo L."/>
            <person name="Vaario L.-M."/>
            <person name="Yamada A."/>
            <person name="Yan M."/>
            <person name="Wang P."/>
            <person name="Xu J."/>
            <person name="Bruns T."/>
            <person name="Baldrian P."/>
            <person name="Vilgalys R."/>
            <person name="Henrissat B."/>
            <person name="Grigoriev I.V."/>
            <person name="Hibbett D."/>
            <person name="Nagy L.G."/>
            <person name="Martin F.M."/>
        </authorList>
    </citation>
    <scope>NUCLEOTIDE SEQUENCE</scope>
    <source>
        <strain evidence="2">BED1</strain>
    </source>
</reference>
<organism evidence="2 3">
    <name type="scientific">Boletus edulis BED1</name>
    <dbReference type="NCBI Taxonomy" id="1328754"/>
    <lineage>
        <taxon>Eukaryota</taxon>
        <taxon>Fungi</taxon>
        <taxon>Dikarya</taxon>
        <taxon>Basidiomycota</taxon>
        <taxon>Agaricomycotina</taxon>
        <taxon>Agaricomycetes</taxon>
        <taxon>Agaricomycetidae</taxon>
        <taxon>Boletales</taxon>
        <taxon>Boletineae</taxon>
        <taxon>Boletaceae</taxon>
        <taxon>Boletoideae</taxon>
        <taxon>Boletus</taxon>
    </lineage>
</organism>
<dbReference type="Proteomes" id="UP001194468">
    <property type="component" value="Unassembled WGS sequence"/>
</dbReference>
<sequence length="122" mass="13718">MCLSAWPRAFSAACHGGNAMMVHHRDPPPNRLAETTSRVPLRTVIALIETSLSLPDPIKVTTALFFREDGTIDPTPALDDEDSWKELAPYGREHLSRATLRRDRPNARVHQRRLVEGTPRRG</sequence>
<dbReference type="EMBL" id="WHUW01000001">
    <property type="protein sequence ID" value="KAF8452910.1"/>
    <property type="molecule type" value="Genomic_DNA"/>
</dbReference>
<reference evidence="2" key="2">
    <citation type="journal article" date="2020" name="Nat. Commun.">
        <title>Large-scale genome sequencing of mycorrhizal fungi provides insights into the early evolution of symbiotic traits.</title>
        <authorList>
            <person name="Miyauchi S."/>
            <person name="Kiss E."/>
            <person name="Kuo A."/>
            <person name="Drula E."/>
            <person name="Kohler A."/>
            <person name="Sanchez-Garcia M."/>
            <person name="Morin E."/>
            <person name="Andreopoulos B."/>
            <person name="Barry K.W."/>
            <person name="Bonito G."/>
            <person name="Buee M."/>
            <person name="Carver A."/>
            <person name="Chen C."/>
            <person name="Cichocki N."/>
            <person name="Clum A."/>
            <person name="Culley D."/>
            <person name="Crous P.W."/>
            <person name="Fauchery L."/>
            <person name="Girlanda M."/>
            <person name="Hayes R.D."/>
            <person name="Keri Z."/>
            <person name="LaButti K."/>
            <person name="Lipzen A."/>
            <person name="Lombard V."/>
            <person name="Magnuson J."/>
            <person name="Maillard F."/>
            <person name="Murat C."/>
            <person name="Nolan M."/>
            <person name="Ohm R.A."/>
            <person name="Pangilinan J."/>
            <person name="Pereira M.F."/>
            <person name="Perotto S."/>
            <person name="Peter M."/>
            <person name="Pfister S."/>
            <person name="Riley R."/>
            <person name="Sitrit Y."/>
            <person name="Stielow J.B."/>
            <person name="Szollosi G."/>
            <person name="Zifcakova L."/>
            <person name="Stursova M."/>
            <person name="Spatafora J.W."/>
            <person name="Tedersoo L."/>
            <person name="Vaario L.M."/>
            <person name="Yamada A."/>
            <person name="Yan M."/>
            <person name="Wang P."/>
            <person name="Xu J."/>
            <person name="Bruns T."/>
            <person name="Baldrian P."/>
            <person name="Vilgalys R."/>
            <person name="Dunand C."/>
            <person name="Henrissat B."/>
            <person name="Grigoriev I.V."/>
            <person name="Hibbett D."/>
            <person name="Nagy L.G."/>
            <person name="Martin F.M."/>
        </authorList>
    </citation>
    <scope>NUCLEOTIDE SEQUENCE</scope>
    <source>
        <strain evidence="2">BED1</strain>
    </source>
</reference>
<evidence type="ECO:0000313" key="2">
    <source>
        <dbReference type="EMBL" id="KAF8452910.1"/>
    </source>
</evidence>
<dbReference type="AlphaFoldDB" id="A0AAD4C9G2"/>
<name>A0AAD4C9G2_BOLED</name>
<accession>A0AAD4C9G2</accession>
<feature type="region of interest" description="Disordered" evidence="1">
    <location>
        <begin position="103"/>
        <end position="122"/>
    </location>
</feature>
<protein>
    <submittedName>
        <fullName evidence="2">Uncharacterized protein</fullName>
    </submittedName>
</protein>
<gene>
    <name evidence="2" type="ORF">L210DRAFT_679577</name>
</gene>
<feature type="compositionally biased region" description="Basic and acidic residues" evidence="1">
    <location>
        <begin position="113"/>
        <end position="122"/>
    </location>
</feature>
<proteinExistence type="predicted"/>
<evidence type="ECO:0000313" key="3">
    <source>
        <dbReference type="Proteomes" id="UP001194468"/>
    </source>
</evidence>
<comment type="caution">
    <text evidence="2">The sequence shown here is derived from an EMBL/GenBank/DDBJ whole genome shotgun (WGS) entry which is preliminary data.</text>
</comment>